<name>A0A085M468_9BILA</name>
<evidence type="ECO:0000256" key="5">
    <source>
        <dbReference type="ARBA" id="ARBA00022741"/>
    </source>
</evidence>
<protein>
    <recommendedName>
        <fullName evidence="8">Uracil phosphoribosyltransferase homolog</fullName>
    </recommendedName>
</protein>
<dbReference type="GO" id="GO:0005525">
    <property type="term" value="F:GTP binding"/>
    <property type="evidence" value="ECO:0007669"/>
    <property type="project" value="UniProtKB-KW"/>
</dbReference>
<evidence type="ECO:0000313" key="10">
    <source>
        <dbReference type="EMBL" id="KFD52014.1"/>
    </source>
</evidence>
<organism evidence="10 11">
    <name type="scientific">Trichuris suis</name>
    <name type="common">pig whipworm</name>
    <dbReference type="NCBI Taxonomy" id="68888"/>
    <lineage>
        <taxon>Eukaryota</taxon>
        <taxon>Metazoa</taxon>
        <taxon>Ecdysozoa</taxon>
        <taxon>Nematoda</taxon>
        <taxon>Enoplea</taxon>
        <taxon>Dorylaimia</taxon>
        <taxon>Trichinellida</taxon>
        <taxon>Trichuridae</taxon>
        <taxon>Trichuris</taxon>
    </lineage>
</organism>
<dbReference type="AlphaFoldDB" id="A0A085M468"/>
<dbReference type="GO" id="GO:0005634">
    <property type="term" value="C:nucleus"/>
    <property type="evidence" value="ECO:0007669"/>
    <property type="project" value="UniProtKB-SubCell"/>
</dbReference>
<keyword evidence="4" id="KW-0963">Cytoplasm</keyword>
<dbReference type="InterPro" id="IPR029057">
    <property type="entry name" value="PRTase-like"/>
</dbReference>
<dbReference type="CDD" id="cd06223">
    <property type="entry name" value="PRTases_typeI"/>
    <property type="match status" value="1"/>
</dbReference>
<dbReference type="FunFam" id="3.40.50.2020:FF:000026">
    <property type="entry name" value="Uracil phosphoribosyltransferase homolog"/>
    <property type="match status" value="1"/>
</dbReference>
<evidence type="ECO:0000259" key="9">
    <source>
        <dbReference type="Pfam" id="PF14681"/>
    </source>
</evidence>
<dbReference type="Pfam" id="PF14681">
    <property type="entry name" value="UPRTase"/>
    <property type="match status" value="1"/>
</dbReference>
<gene>
    <name evidence="10" type="ORF">M513_07146</name>
</gene>
<dbReference type="Proteomes" id="UP000030764">
    <property type="component" value="Unassembled WGS sequence"/>
</dbReference>
<evidence type="ECO:0000256" key="3">
    <source>
        <dbReference type="ARBA" id="ARBA00009516"/>
    </source>
</evidence>
<reference evidence="10 11" key="1">
    <citation type="journal article" date="2014" name="Nat. Genet.">
        <title>Genome and transcriptome of the porcine whipworm Trichuris suis.</title>
        <authorList>
            <person name="Jex A.R."/>
            <person name="Nejsum P."/>
            <person name="Schwarz E.M."/>
            <person name="Hu L."/>
            <person name="Young N.D."/>
            <person name="Hall R.S."/>
            <person name="Korhonen P.K."/>
            <person name="Liao S."/>
            <person name="Thamsborg S."/>
            <person name="Xia J."/>
            <person name="Xu P."/>
            <person name="Wang S."/>
            <person name="Scheerlinck J.P."/>
            <person name="Hofmann A."/>
            <person name="Sternberg P.W."/>
            <person name="Wang J."/>
            <person name="Gasser R.B."/>
        </authorList>
    </citation>
    <scope>NUCLEOTIDE SEQUENCE [LARGE SCALE GENOMIC DNA]</scope>
    <source>
        <strain evidence="10">DCEP-RM93M</strain>
    </source>
</reference>
<comment type="subcellular location">
    <subcellularLocation>
        <location evidence="2">Cytoplasm</location>
    </subcellularLocation>
    <subcellularLocation>
        <location evidence="1">Nucleus</location>
    </subcellularLocation>
</comment>
<feature type="domain" description="Phosphoribosyltransferase" evidence="9">
    <location>
        <begin position="29"/>
        <end position="208"/>
    </location>
</feature>
<evidence type="ECO:0000256" key="4">
    <source>
        <dbReference type="ARBA" id="ARBA00022490"/>
    </source>
</evidence>
<dbReference type="GO" id="GO:0005737">
    <property type="term" value="C:cytoplasm"/>
    <property type="evidence" value="ECO:0007669"/>
    <property type="project" value="UniProtKB-SubCell"/>
</dbReference>
<sequence>MVVEDAEAKQETETNGLSCSDNVLMLPMNDQIKELQTIIRDVNTSSSDFLFNADRLIRLVVEESLNLLPYSPWTVETPTSNFYKGVRFSTGNCGVSIVRSGEVMEKGLRECCRSMRIGKILILKDHDTGDAKVMYAKLIADIAKRHILLLYPVMNSGKTVAKAIEILRSHGVSVRNIILVNLFCTPHSLDVLRDEFPDLRIVTSECDDNPPNHFCEKYFGTKRVTVDVMHQYFSRPSFVRECVIKLGSSSEATLRSNHYEIEPAASPVVGM</sequence>
<dbReference type="InterPro" id="IPR000836">
    <property type="entry name" value="PRTase_dom"/>
</dbReference>
<evidence type="ECO:0000256" key="1">
    <source>
        <dbReference type="ARBA" id="ARBA00004123"/>
    </source>
</evidence>
<keyword evidence="5" id="KW-0547">Nucleotide-binding</keyword>
<comment type="similarity">
    <text evidence="3">Belongs to the UPRTase family.</text>
</comment>
<evidence type="ECO:0000256" key="7">
    <source>
        <dbReference type="ARBA" id="ARBA00023242"/>
    </source>
</evidence>
<accession>A0A085M468</accession>
<evidence type="ECO:0000256" key="8">
    <source>
        <dbReference type="ARBA" id="ARBA00044193"/>
    </source>
</evidence>
<evidence type="ECO:0000313" key="11">
    <source>
        <dbReference type="Proteomes" id="UP000030764"/>
    </source>
</evidence>
<keyword evidence="7" id="KW-0539">Nucleus</keyword>
<keyword evidence="11" id="KW-1185">Reference proteome</keyword>
<dbReference type="SUPFAM" id="SSF53271">
    <property type="entry name" value="PRTase-like"/>
    <property type="match status" value="1"/>
</dbReference>
<evidence type="ECO:0000256" key="2">
    <source>
        <dbReference type="ARBA" id="ARBA00004496"/>
    </source>
</evidence>
<keyword evidence="6" id="KW-0342">GTP-binding</keyword>
<proteinExistence type="inferred from homology"/>
<dbReference type="EMBL" id="KL363233">
    <property type="protein sequence ID" value="KFD52014.1"/>
    <property type="molecule type" value="Genomic_DNA"/>
</dbReference>
<evidence type="ECO:0000256" key="6">
    <source>
        <dbReference type="ARBA" id="ARBA00023134"/>
    </source>
</evidence>
<dbReference type="Gene3D" id="3.40.50.2020">
    <property type="match status" value="1"/>
</dbReference>